<evidence type="ECO:0000256" key="6">
    <source>
        <dbReference type="SAM" id="SignalP"/>
    </source>
</evidence>
<dbReference type="OrthoDB" id="59415at2759"/>
<evidence type="ECO:0000313" key="7">
    <source>
        <dbReference type="EMBL" id="KAG6398040.1"/>
    </source>
</evidence>
<evidence type="ECO:0008006" key="9">
    <source>
        <dbReference type="Google" id="ProtNLM"/>
    </source>
</evidence>
<comment type="caution">
    <text evidence="7">The sequence shown here is derived from an EMBL/GenBank/DDBJ whole genome shotgun (WGS) entry which is preliminary data.</text>
</comment>
<evidence type="ECO:0000256" key="4">
    <source>
        <dbReference type="ARBA" id="ARBA00023180"/>
    </source>
</evidence>
<dbReference type="PANTHER" id="PTHR31284:SF19">
    <property type="entry name" value="VEGETATIVE STORAGE PROTEIN 1-RELATED"/>
    <property type="match status" value="1"/>
</dbReference>
<dbReference type="AlphaFoldDB" id="A0A8X8WM54"/>
<evidence type="ECO:0000256" key="2">
    <source>
        <dbReference type="ARBA" id="ARBA00022729"/>
    </source>
</evidence>
<gene>
    <name evidence="7" type="ORF">SASPL_139490</name>
</gene>
<evidence type="ECO:0000256" key="5">
    <source>
        <dbReference type="PIRNR" id="PIRNR002674"/>
    </source>
</evidence>
<protein>
    <recommendedName>
        <fullName evidence="9">Acid phosphatase</fullName>
    </recommendedName>
</protein>
<reference evidence="7" key="1">
    <citation type="submission" date="2018-01" db="EMBL/GenBank/DDBJ databases">
        <authorList>
            <person name="Mao J.F."/>
        </authorList>
    </citation>
    <scope>NUCLEOTIDE SEQUENCE</scope>
    <source>
        <strain evidence="7">Huo1</strain>
        <tissue evidence="7">Leaf</tissue>
    </source>
</reference>
<dbReference type="EMBL" id="PNBA02000015">
    <property type="protein sequence ID" value="KAG6398040.1"/>
    <property type="molecule type" value="Genomic_DNA"/>
</dbReference>
<organism evidence="7">
    <name type="scientific">Salvia splendens</name>
    <name type="common">Scarlet sage</name>
    <dbReference type="NCBI Taxonomy" id="180675"/>
    <lineage>
        <taxon>Eukaryota</taxon>
        <taxon>Viridiplantae</taxon>
        <taxon>Streptophyta</taxon>
        <taxon>Embryophyta</taxon>
        <taxon>Tracheophyta</taxon>
        <taxon>Spermatophyta</taxon>
        <taxon>Magnoliopsida</taxon>
        <taxon>eudicotyledons</taxon>
        <taxon>Gunneridae</taxon>
        <taxon>Pentapetalae</taxon>
        <taxon>asterids</taxon>
        <taxon>lamiids</taxon>
        <taxon>Lamiales</taxon>
        <taxon>Lamiaceae</taxon>
        <taxon>Nepetoideae</taxon>
        <taxon>Mentheae</taxon>
        <taxon>Salviinae</taxon>
        <taxon>Salvia</taxon>
        <taxon>Salvia subgen. Calosphace</taxon>
        <taxon>core Calosphace</taxon>
    </lineage>
</organism>
<feature type="signal peptide" evidence="6">
    <location>
        <begin position="1"/>
        <end position="22"/>
    </location>
</feature>
<comment type="similarity">
    <text evidence="5">Belongs to the APS1/VSP family.</text>
</comment>
<dbReference type="PIRSF" id="PIRSF002674">
    <property type="entry name" value="VSP"/>
    <property type="match status" value="1"/>
</dbReference>
<dbReference type="Proteomes" id="UP000298416">
    <property type="component" value="Unassembled WGS sequence"/>
</dbReference>
<dbReference type="Gene3D" id="3.40.50.1000">
    <property type="entry name" value="HAD superfamily/HAD-like"/>
    <property type="match status" value="1"/>
</dbReference>
<dbReference type="GO" id="GO:0045735">
    <property type="term" value="F:nutrient reservoir activity"/>
    <property type="evidence" value="ECO:0007669"/>
    <property type="project" value="UniProtKB-KW"/>
</dbReference>
<dbReference type="NCBIfam" id="TIGR01675">
    <property type="entry name" value="plant-AP"/>
    <property type="match status" value="1"/>
</dbReference>
<dbReference type="PANTHER" id="PTHR31284">
    <property type="entry name" value="ACID PHOSPHATASE-LIKE PROTEIN"/>
    <property type="match status" value="1"/>
</dbReference>
<name>A0A8X8WM54_SALSN</name>
<accession>A0A8X8WM54</accession>
<dbReference type="Pfam" id="PF03767">
    <property type="entry name" value="Acid_phosphat_B"/>
    <property type="match status" value="1"/>
</dbReference>
<evidence type="ECO:0000256" key="3">
    <source>
        <dbReference type="ARBA" id="ARBA00022761"/>
    </source>
</evidence>
<dbReference type="SUPFAM" id="SSF56784">
    <property type="entry name" value="HAD-like"/>
    <property type="match status" value="1"/>
</dbReference>
<evidence type="ECO:0000313" key="8">
    <source>
        <dbReference type="Proteomes" id="UP000298416"/>
    </source>
</evidence>
<sequence length="260" mass="29179">MELIIGFVYIAIALTLLSTSNAAEPAQIRLLRPRFGSGGRRVEGLDCLSWRLAVETNNLRSWKVVPQSCEDYVGNYMLGRQYRRDIEVVAEAAVEYAKSIQVAGDGKDLWVFDIDETSLSNLPYYARSDVQFGAIEYNETGFNQWVAEGTAPAIPAILRLYKTVLSLGFKTAFISGTLDAYTDIKILNLNQAGYYNWEKLILKGENDHGSSVDYKSQRRTELVNEGYRIVGNIGDQWSDLIGTNVGNRTFKVPDPMYYIG</sequence>
<keyword evidence="8" id="KW-1185">Reference proteome</keyword>
<proteinExistence type="inferred from homology"/>
<dbReference type="InterPro" id="IPR036412">
    <property type="entry name" value="HAD-like_sf"/>
</dbReference>
<evidence type="ECO:0000256" key="1">
    <source>
        <dbReference type="ARBA" id="ARBA00002410"/>
    </source>
</evidence>
<dbReference type="InterPro" id="IPR014403">
    <property type="entry name" value="APS1/VSP"/>
</dbReference>
<dbReference type="CDD" id="cd07535">
    <property type="entry name" value="HAD_VSP"/>
    <property type="match status" value="1"/>
</dbReference>
<keyword evidence="2 6" id="KW-0732">Signal</keyword>
<reference evidence="7" key="2">
    <citation type="submission" date="2020-08" db="EMBL/GenBank/DDBJ databases">
        <title>Plant Genome Project.</title>
        <authorList>
            <person name="Zhang R.-G."/>
        </authorList>
    </citation>
    <scope>NUCLEOTIDE SEQUENCE</scope>
    <source>
        <strain evidence="7">Huo1</strain>
        <tissue evidence="7">Leaf</tissue>
    </source>
</reference>
<keyword evidence="4" id="KW-0325">Glycoprotein</keyword>
<dbReference type="InterPro" id="IPR023214">
    <property type="entry name" value="HAD_sf"/>
</dbReference>
<keyword evidence="3" id="KW-0758">Storage protein</keyword>
<dbReference type="InterPro" id="IPR005519">
    <property type="entry name" value="Acid_phosphat_B-like"/>
</dbReference>
<dbReference type="GO" id="GO:0003993">
    <property type="term" value="F:acid phosphatase activity"/>
    <property type="evidence" value="ECO:0007669"/>
    <property type="project" value="InterPro"/>
</dbReference>
<feature type="chain" id="PRO_5036482407" description="Acid phosphatase" evidence="6">
    <location>
        <begin position="23"/>
        <end position="260"/>
    </location>
</feature>
<dbReference type="InterPro" id="IPR010028">
    <property type="entry name" value="Acid_phosphatase_pln"/>
</dbReference>
<comment type="function">
    <text evidence="1">May function as somatic storage protein during early seedling development.</text>
</comment>